<name>A0A2X1B929_BREVE</name>
<evidence type="ECO:0000313" key="2">
    <source>
        <dbReference type="EMBL" id="SPU52519.1"/>
    </source>
</evidence>
<gene>
    <name evidence="2" type="ORF">NCTC11166_00851</name>
</gene>
<dbReference type="EMBL" id="UAQP01000005">
    <property type="protein sequence ID" value="SPU52519.1"/>
    <property type="molecule type" value="Genomic_DNA"/>
</dbReference>
<feature type="compositionally biased region" description="Low complexity" evidence="1">
    <location>
        <begin position="17"/>
        <end position="27"/>
    </location>
</feature>
<sequence length="53" mass="5649">MTYVEPTPTTPQPEIQPEPTQQPEIQPSDTPDEVPPMEPDGGGEGDSRPYGAG</sequence>
<dbReference type="Proteomes" id="UP000251186">
    <property type="component" value="Unassembled WGS sequence"/>
</dbReference>
<protein>
    <submittedName>
        <fullName evidence="2">Uncharacterized protein</fullName>
    </submittedName>
</protein>
<evidence type="ECO:0000256" key="1">
    <source>
        <dbReference type="SAM" id="MobiDB-lite"/>
    </source>
</evidence>
<reference evidence="2 3" key="1">
    <citation type="submission" date="2018-06" db="EMBL/GenBank/DDBJ databases">
        <authorList>
            <consortium name="Pathogen Informatics"/>
            <person name="Doyle S."/>
        </authorList>
    </citation>
    <scope>NUCLEOTIDE SEQUENCE [LARGE SCALE GENOMIC DNA]</scope>
    <source>
        <strain evidence="2 3">NCTC11166</strain>
    </source>
</reference>
<dbReference type="RefSeq" id="WP_181669113.1">
    <property type="nucleotide sequence ID" value="NZ_UAQP01000005.1"/>
</dbReference>
<proteinExistence type="predicted"/>
<feature type="region of interest" description="Disordered" evidence="1">
    <location>
        <begin position="1"/>
        <end position="53"/>
    </location>
</feature>
<dbReference type="AlphaFoldDB" id="A0A2X1B929"/>
<organism evidence="2 3">
    <name type="scientific">Brevundimonas vesicularis</name>
    <name type="common">Pseudomonas vesicularis</name>
    <dbReference type="NCBI Taxonomy" id="41276"/>
    <lineage>
        <taxon>Bacteria</taxon>
        <taxon>Pseudomonadati</taxon>
        <taxon>Pseudomonadota</taxon>
        <taxon>Alphaproteobacteria</taxon>
        <taxon>Caulobacterales</taxon>
        <taxon>Caulobacteraceae</taxon>
        <taxon>Brevundimonas</taxon>
    </lineage>
</organism>
<accession>A0A2X1B929</accession>
<evidence type="ECO:0000313" key="3">
    <source>
        <dbReference type="Proteomes" id="UP000251186"/>
    </source>
</evidence>